<protein>
    <submittedName>
        <fullName evidence="2">DUF1284 domain-containing protein</fullName>
    </submittedName>
</protein>
<dbReference type="Proteomes" id="UP000321089">
    <property type="component" value="Unassembled WGS sequence"/>
</dbReference>
<sequence>MLIIRPHHINCLFFFKGLGYNYDFTSNMNNIKNTLIKDNNVKIKLVSQCDMICSHCPSKSLGVCLFEDKVRLLDNNTLKEYKLNINTEYDFSYIINNIYKRYDPKKFFNICNTCEWFKKGVCSINIIPEQKDYWLKSMKK</sequence>
<dbReference type="EMBL" id="CP040627">
    <property type="protein sequence ID" value="QMW92970.1"/>
    <property type="molecule type" value="Genomic_DNA"/>
</dbReference>
<evidence type="ECO:0000313" key="3">
    <source>
        <dbReference type="Proteomes" id="UP000321089"/>
    </source>
</evidence>
<proteinExistence type="predicted"/>
<dbReference type="RefSeq" id="WP_024041216.1">
    <property type="nucleotide sequence ID" value="NZ_AP019717.1"/>
</dbReference>
<reference evidence="1 3" key="2">
    <citation type="submission" date="2019-07" db="EMBL/GenBank/DDBJ databases">
        <title>Whole genome shotgun sequence of Clostridium butyricum NBRC 3858.</title>
        <authorList>
            <person name="Hosoyama A."/>
            <person name="Uohara A."/>
            <person name="Ohji S."/>
            <person name="Ichikawa N."/>
        </authorList>
    </citation>
    <scope>NUCLEOTIDE SEQUENCE [LARGE SCALE GENOMIC DNA]</scope>
    <source>
        <strain evidence="1 3">NBRC 3858</strain>
    </source>
</reference>
<dbReference type="AlphaFoldDB" id="A0A427SET4"/>
<name>A0A427SET4_CLOBU</name>
<dbReference type="Proteomes" id="UP000515243">
    <property type="component" value="Chromosome 2"/>
</dbReference>
<reference evidence="2 4" key="1">
    <citation type="submission" date="2019-05" db="EMBL/GenBank/DDBJ databases">
        <authorList>
            <person name="Schori C."/>
            <person name="Ahrens C."/>
        </authorList>
    </citation>
    <scope>NUCLEOTIDE SEQUENCE [LARGE SCALE GENOMIC DNA]</scope>
    <source>
        <strain evidence="2 4">DSM 10702</strain>
    </source>
</reference>
<gene>
    <name evidence="1" type="ORF">CBU02nite_08830</name>
    <name evidence="2" type="ORF">FF104_18770</name>
</gene>
<evidence type="ECO:0000313" key="1">
    <source>
        <dbReference type="EMBL" id="GEQ20377.1"/>
    </source>
</evidence>
<dbReference type="KEGG" id="cbut:ATN24_19010"/>
<accession>A0A427SET4</accession>
<evidence type="ECO:0000313" key="2">
    <source>
        <dbReference type="EMBL" id="QMW92970.1"/>
    </source>
</evidence>
<dbReference type="InterPro" id="IPR009702">
    <property type="entry name" value="DUF1284"/>
</dbReference>
<evidence type="ECO:0000313" key="4">
    <source>
        <dbReference type="Proteomes" id="UP000515243"/>
    </source>
</evidence>
<dbReference type="GeneID" id="92946261"/>
<dbReference type="OrthoDB" id="121064at2"/>
<dbReference type="EMBL" id="BKBC01000008">
    <property type="protein sequence ID" value="GEQ20377.1"/>
    <property type="molecule type" value="Genomic_DNA"/>
</dbReference>
<dbReference type="Pfam" id="PF06935">
    <property type="entry name" value="DUF1284"/>
    <property type="match status" value="1"/>
</dbReference>
<organism evidence="1 3">
    <name type="scientific">Clostridium butyricum</name>
    <dbReference type="NCBI Taxonomy" id="1492"/>
    <lineage>
        <taxon>Bacteria</taxon>
        <taxon>Bacillati</taxon>
        <taxon>Bacillota</taxon>
        <taxon>Clostridia</taxon>
        <taxon>Eubacteriales</taxon>
        <taxon>Clostridiaceae</taxon>
        <taxon>Clostridium</taxon>
    </lineage>
</organism>